<dbReference type="SMART" id="SM00421">
    <property type="entry name" value="HTH_LUXR"/>
    <property type="match status" value="1"/>
</dbReference>
<reference evidence="2 3" key="1">
    <citation type="submission" date="2019-12" db="EMBL/GenBank/DDBJ databases">
        <authorList>
            <person name="Huq M.A."/>
        </authorList>
    </citation>
    <scope>NUCLEOTIDE SEQUENCE [LARGE SCALE GENOMIC DNA]</scope>
    <source>
        <strain evidence="2 3">MAH-18</strain>
    </source>
</reference>
<evidence type="ECO:0000313" key="3">
    <source>
        <dbReference type="Proteomes" id="UP000473525"/>
    </source>
</evidence>
<keyword evidence="3" id="KW-1185">Reference proteome</keyword>
<dbReference type="SUPFAM" id="SSF46894">
    <property type="entry name" value="C-terminal effector domain of the bipartite response regulators"/>
    <property type="match status" value="1"/>
</dbReference>
<dbReference type="Gene3D" id="1.10.10.10">
    <property type="entry name" value="Winged helix-like DNA-binding domain superfamily/Winged helix DNA-binding domain"/>
    <property type="match status" value="1"/>
</dbReference>
<name>A0A6L6XNU4_9ACTN</name>
<accession>A0A6L6XNU4</accession>
<protein>
    <submittedName>
        <fullName evidence="2">LuxR family transcriptional regulator</fullName>
    </submittedName>
</protein>
<dbReference type="InterPro" id="IPR036388">
    <property type="entry name" value="WH-like_DNA-bd_sf"/>
</dbReference>
<evidence type="ECO:0000313" key="2">
    <source>
        <dbReference type="EMBL" id="MVQ48924.1"/>
    </source>
</evidence>
<dbReference type="Proteomes" id="UP000473525">
    <property type="component" value="Unassembled WGS sequence"/>
</dbReference>
<dbReference type="GO" id="GO:0006355">
    <property type="term" value="P:regulation of DNA-templated transcription"/>
    <property type="evidence" value="ECO:0007669"/>
    <property type="project" value="InterPro"/>
</dbReference>
<gene>
    <name evidence="2" type="ORF">GON03_06995</name>
</gene>
<comment type="caution">
    <text evidence="2">The sequence shown here is derived from an EMBL/GenBank/DDBJ whole genome shotgun (WGS) entry which is preliminary data.</text>
</comment>
<dbReference type="InterPro" id="IPR016032">
    <property type="entry name" value="Sig_transdc_resp-reg_C-effctor"/>
</dbReference>
<dbReference type="GO" id="GO:0003677">
    <property type="term" value="F:DNA binding"/>
    <property type="evidence" value="ECO:0007669"/>
    <property type="project" value="InterPro"/>
</dbReference>
<organism evidence="2 3">
    <name type="scientific">Nocardioides agri</name>
    <dbReference type="NCBI Taxonomy" id="2682843"/>
    <lineage>
        <taxon>Bacteria</taxon>
        <taxon>Bacillati</taxon>
        <taxon>Actinomycetota</taxon>
        <taxon>Actinomycetes</taxon>
        <taxon>Propionibacteriales</taxon>
        <taxon>Nocardioidaceae</taxon>
        <taxon>Nocardioides</taxon>
    </lineage>
</organism>
<feature type="domain" description="HTH luxR-type" evidence="1">
    <location>
        <begin position="30"/>
        <end position="87"/>
    </location>
</feature>
<proteinExistence type="predicted"/>
<evidence type="ECO:0000259" key="1">
    <source>
        <dbReference type="SMART" id="SM00421"/>
    </source>
</evidence>
<dbReference type="InterPro" id="IPR000792">
    <property type="entry name" value="Tscrpt_reg_LuxR_C"/>
</dbReference>
<dbReference type="AlphaFoldDB" id="A0A6L6XNU4"/>
<dbReference type="EMBL" id="WSEK01000004">
    <property type="protein sequence ID" value="MVQ48924.1"/>
    <property type="molecule type" value="Genomic_DNA"/>
</dbReference>
<sequence>MSSNGVASLAPSLVNSPAGSPGFGEVQPPGVTVADTDLVLLSCLADGATLHEVARRLHISHRTASRRLSEICASLGVSRPIQAVAWAARRGLI</sequence>